<evidence type="ECO:0000256" key="12">
    <source>
        <dbReference type="ARBA" id="ARBA00022963"/>
    </source>
</evidence>
<keyword evidence="6" id="KW-0436">Ligase</keyword>
<comment type="subcellular location">
    <subcellularLocation>
        <location evidence="2">Mitochondrion matrix</location>
    </subcellularLocation>
</comment>
<dbReference type="PANTHER" id="PTHR18866">
    <property type="entry name" value="CARBOXYLASE:PYRUVATE/ACETYL-COA/PROPIONYL-COA CARBOXYLASE"/>
    <property type="match status" value="1"/>
</dbReference>
<evidence type="ECO:0000256" key="20">
    <source>
        <dbReference type="ARBA" id="ARBA00056148"/>
    </source>
</evidence>
<evidence type="ECO:0000256" key="19">
    <source>
        <dbReference type="ARBA" id="ARBA00049495"/>
    </source>
</evidence>
<dbReference type="InterPro" id="IPR041265">
    <property type="entry name" value="PCC_BT"/>
</dbReference>
<dbReference type="InterPro" id="IPR005479">
    <property type="entry name" value="CPAse_ATP-bd"/>
</dbReference>
<dbReference type="InterPro" id="IPR011053">
    <property type="entry name" value="Single_hybrid_motif"/>
</dbReference>
<comment type="cofactor">
    <cofactor evidence="1">
        <name>biotin</name>
        <dbReference type="ChEBI" id="CHEBI:57586"/>
    </cofactor>
</comment>
<dbReference type="InterPro" id="IPR011054">
    <property type="entry name" value="Rudment_hybrid_motif"/>
</dbReference>
<evidence type="ECO:0000256" key="16">
    <source>
        <dbReference type="ARBA" id="ARBA00023267"/>
    </source>
</evidence>
<evidence type="ECO:0000256" key="6">
    <source>
        <dbReference type="ARBA" id="ARBA00022598"/>
    </source>
</evidence>
<dbReference type="GO" id="GO:0004658">
    <property type="term" value="F:propionyl-CoA carboxylase activity"/>
    <property type="evidence" value="ECO:0007669"/>
    <property type="project" value="UniProtKB-EC"/>
</dbReference>
<dbReference type="KEGG" id="btab:109035230"/>
<keyword evidence="7" id="KW-0479">Metal-binding</keyword>
<dbReference type="InterPro" id="IPR001882">
    <property type="entry name" value="Biotin_BS"/>
</dbReference>
<dbReference type="SUPFAM" id="SSF51246">
    <property type="entry name" value="Rudiment single hybrid motif"/>
    <property type="match status" value="1"/>
</dbReference>
<name>A0A9P0A096_BEMTA</name>
<dbReference type="CDD" id="cd06850">
    <property type="entry name" value="biotinyl_domain"/>
    <property type="match status" value="1"/>
</dbReference>
<evidence type="ECO:0000256" key="8">
    <source>
        <dbReference type="ARBA" id="ARBA00022741"/>
    </source>
</evidence>
<dbReference type="FunFam" id="2.40.50.100:FF:000003">
    <property type="entry name" value="Acetyl-CoA carboxylase biotin carboxyl carrier protein"/>
    <property type="match status" value="1"/>
</dbReference>
<dbReference type="Gene3D" id="2.40.50.100">
    <property type="match status" value="1"/>
</dbReference>
<dbReference type="GO" id="GO:0016042">
    <property type="term" value="P:lipid catabolic process"/>
    <property type="evidence" value="ECO:0007669"/>
    <property type="project" value="UniProtKB-KW"/>
</dbReference>
<evidence type="ECO:0000256" key="11">
    <source>
        <dbReference type="ARBA" id="ARBA00022946"/>
    </source>
</evidence>
<evidence type="ECO:0000256" key="15">
    <source>
        <dbReference type="ARBA" id="ARBA00023211"/>
    </source>
</evidence>
<dbReference type="PROSITE" id="PS00866">
    <property type="entry name" value="CPSASE_1"/>
    <property type="match status" value="1"/>
</dbReference>
<evidence type="ECO:0000259" key="24">
    <source>
        <dbReference type="PROSITE" id="PS50979"/>
    </source>
</evidence>
<comment type="catalytic activity">
    <reaction evidence="18">
        <text>butanoyl-CoA + hydrogencarbonate + ATP = (2S)-ethylmalonyl-CoA + ADP + phosphate + H(+)</text>
        <dbReference type="Rhea" id="RHEA:59520"/>
        <dbReference type="ChEBI" id="CHEBI:15378"/>
        <dbReference type="ChEBI" id="CHEBI:17544"/>
        <dbReference type="ChEBI" id="CHEBI:30616"/>
        <dbReference type="ChEBI" id="CHEBI:43474"/>
        <dbReference type="ChEBI" id="CHEBI:57371"/>
        <dbReference type="ChEBI" id="CHEBI:60909"/>
        <dbReference type="ChEBI" id="CHEBI:456216"/>
    </reaction>
    <physiologicalReaction direction="left-to-right" evidence="18">
        <dbReference type="Rhea" id="RHEA:59521"/>
    </physiologicalReaction>
</comment>
<evidence type="ECO:0000256" key="1">
    <source>
        <dbReference type="ARBA" id="ARBA00001953"/>
    </source>
</evidence>
<dbReference type="PANTHER" id="PTHR18866:SF33">
    <property type="entry name" value="METHYLCROTONOYL-COA CARBOXYLASE SUBUNIT ALPHA, MITOCHONDRIAL-RELATED"/>
    <property type="match status" value="1"/>
</dbReference>
<dbReference type="InterPro" id="IPR050856">
    <property type="entry name" value="Biotin_carboxylase_complex"/>
</dbReference>
<protein>
    <recommendedName>
        <fullName evidence="5">Propionyl-CoA carboxylase alpha chain, mitochondrial</fullName>
        <ecNumber evidence="4">6.4.1.3</ecNumber>
    </recommendedName>
    <alternativeName>
        <fullName evidence="17">Propanoyl-CoA:carbon dioxide ligase subunit alpha</fullName>
    </alternativeName>
</protein>
<dbReference type="PROSITE" id="PS50979">
    <property type="entry name" value="BC"/>
    <property type="match status" value="1"/>
</dbReference>
<dbReference type="AlphaFoldDB" id="A0A9P0A096"/>
<dbReference type="FunFam" id="3.30.1490.20:FF:000003">
    <property type="entry name" value="acetyl-CoA carboxylase isoform X1"/>
    <property type="match status" value="1"/>
</dbReference>
<evidence type="ECO:0000256" key="2">
    <source>
        <dbReference type="ARBA" id="ARBA00004305"/>
    </source>
</evidence>
<feature type="domain" description="Biotin carboxylation" evidence="24">
    <location>
        <begin position="58"/>
        <end position="505"/>
    </location>
</feature>
<dbReference type="GO" id="GO:0005524">
    <property type="term" value="F:ATP binding"/>
    <property type="evidence" value="ECO:0007669"/>
    <property type="project" value="UniProtKB-UniRule"/>
</dbReference>
<dbReference type="SUPFAM" id="SSF52440">
    <property type="entry name" value="PreATP-grasp domain"/>
    <property type="match status" value="1"/>
</dbReference>
<keyword evidence="12" id="KW-0442">Lipid degradation</keyword>
<evidence type="ECO:0000259" key="23">
    <source>
        <dbReference type="PROSITE" id="PS50975"/>
    </source>
</evidence>
<evidence type="ECO:0000256" key="17">
    <source>
        <dbReference type="ARBA" id="ARBA00031557"/>
    </source>
</evidence>
<dbReference type="Pfam" id="PF18140">
    <property type="entry name" value="PCC_BT"/>
    <property type="match status" value="1"/>
</dbReference>
<dbReference type="InterPro" id="IPR005482">
    <property type="entry name" value="Biotin_COase_C"/>
</dbReference>
<dbReference type="Pfam" id="PF00289">
    <property type="entry name" value="Biotin_carb_N"/>
    <property type="match status" value="1"/>
</dbReference>
<dbReference type="EC" id="6.4.1.3" evidence="4"/>
<keyword evidence="11" id="KW-0809">Transit peptide</keyword>
<evidence type="ECO:0000313" key="25">
    <source>
        <dbReference type="EMBL" id="CAH0380595.1"/>
    </source>
</evidence>
<dbReference type="PROSITE" id="PS50975">
    <property type="entry name" value="ATP_GRASP"/>
    <property type="match status" value="1"/>
</dbReference>
<feature type="domain" description="Lipoyl-binding" evidence="22">
    <location>
        <begin position="646"/>
        <end position="721"/>
    </location>
</feature>
<comment type="pathway">
    <text evidence="3">Metabolic intermediate metabolism; propanoyl-CoA degradation; succinyl-CoA from propanoyl-CoA: step 1/3.</text>
</comment>
<dbReference type="PROSITE" id="PS00867">
    <property type="entry name" value="CPSASE_2"/>
    <property type="match status" value="1"/>
</dbReference>
<keyword evidence="9 21" id="KW-0067">ATP-binding</keyword>
<evidence type="ECO:0000256" key="10">
    <source>
        <dbReference type="ARBA" id="ARBA00022842"/>
    </source>
</evidence>
<keyword evidence="13" id="KW-0443">Lipid metabolism</keyword>
<dbReference type="EMBL" id="OU963862">
    <property type="protein sequence ID" value="CAH0380595.1"/>
    <property type="molecule type" value="Genomic_DNA"/>
</dbReference>
<dbReference type="Proteomes" id="UP001152759">
    <property type="component" value="Chromosome 1"/>
</dbReference>
<dbReference type="FunFam" id="3.30.470.20:FF:000028">
    <property type="entry name" value="Methylcrotonoyl-CoA carboxylase subunit alpha, mitochondrial"/>
    <property type="match status" value="1"/>
</dbReference>
<dbReference type="Pfam" id="PF02785">
    <property type="entry name" value="Biotin_carb_C"/>
    <property type="match status" value="1"/>
</dbReference>
<dbReference type="PROSITE" id="PS00188">
    <property type="entry name" value="BIOTIN"/>
    <property type="match status" value="1"/>
</dbReference>
<dbReference type="GO" id="GO:0046872">
    <property type="term" value="F:metal ion binding"/>
    <property type="evidence" value="ECO:0007669"/>
    <property type="project" value="UniProtKB-KW"/>
</dbReference>
<evidence type="ECO:0000256" key="5">
    <source>
        <dbReference type="ARBA" id="ARBA00018058"/>
    </source>
</evidence>
<dbReference type="Gene3D" id="3.40.50.20">
    <property type="match status" value="1"/>
</dbReference>
<evidence type="ECO:0000256" key="21">
    <source>
        <dbReference type="PROSITE-ProRule" id="PRU00409"/>
    </source>
</evidence>
<dbReference type="SUPFAM" id="SSF51230">
    <property type="entry name" value="Single hybrid motif"/>
    <property type="match status" value="1"/>
</dbReference>
<evidence type="ECO:0000256" key="18">
    <source>
        <dbReference type="ARBA" id="ARBA00048208"/>
    </source>
</evidence>
<keyword evidence="16" id="KW-0092">Biotin</keyword>
<dbReference type="Gene3D" id="3.30.1490.20">
    <property type="entry name" value="ATP-grasp fold, A domain"/>
    <property type="match status" value="1"/>
</dbReference>
<dbReference type="PROSITE" id="PS50968">
    <property type="entry name" value="BIOTINYL_LIPOYL"/>
    <property type="match status" value="1"/>
</dbReference>
<evidence type="ECO:0000256" key="9">
    <source>
        <dbReference type="ARBA" id="ARBA00022840"/>
    </source>
</evidence>
<dbReference type="InterPro" id="IPR011761">
    <property type="entry name" value="ATP-grasp"/>
</dbReference>
<dbReference type="NCBIfam" id="NF006367">
    <property type="entry name" value="PRK08591.1"/>
    <property type="match status" value="1"/>
</dbReference>
<accession>A0A9P0A096</accession>
<evidence type="ECO:0000256" key="3">
    <source>
        <dbReference type="ARBA" id="ARBA00005060"/>
    </source>
</evidence>
<dbReference type="InterPro" id="IPR005481">
    <property type="entry name" value="BC-like_N"/>
</dbReference>
<dbReference type="SUPFAM" id="SSF56059">
    <property type="entry name" value="Glutathione synthetase ATP-binding domain-like"/>
    <property type="match status" value="1"/>
</dbReference>
<sequence>MVKYHQVVLLFSHIGKNCCVPHGPSAKKLFTNQLRRISGIQQHDTIYFKDPIDSSEKHFHKILISNRGEIACRVIKTAKKMGIKTVAVYSTADSNSLHVKMADEAVCIGPPAAKESYLDTEKILKAVEDTGAQAVHPGYGFLSENSQFVAELEKRNIVFIGPSAKAIVGMGDKLESKRLAMAAGVNTIPGFDGVIKDADHCVSISRDVGYPVMIKASAGGGGKGMRIAYNDNDAREGFKLSSQEAASSFGDDRMLVEKFIDTPRHIEIQVLADKHGNTIYLNERECSIQRRNQKVIEEAPSIFLDAATRAKMGEQAVSLCKRLGYYSAGTVEFLVDSQKQFYFLEMNTRLQVEHPITESITGIDLVHQMIRVAEGYSLKHTQSDIEIRGWSIESRVYAEDPYKNFGLPSIGRLYKYIEPTHIPGVRCDSGVEEGSAISVYYDPMICKLVCSGPTRQDAIATSLAALDSYVIRGVTHNIPLLRDILTEDNFTSGNISTNYLPQTYPKGFTGRTLSVRDEKKLTALAAAIFVKKELRSYDLVSGKLMHPPPTKWTLVVMYQDKEIDVEVELVGDKIKVYINDETLEVKNSFNLASPLIQSEIDTEPLTSQFVSKTPAGHIHLIFEGSDYKIRVLTKDASELAALLPKKQKSNVSKTLLAPMPGIVKSVTCQVGDKVYEGQELCIIEAMKMQNSLPATQDAVVKTINIKAGDQVAESEILIEFQ</sequence>
<dbReference type="InterPro" id="IPR016185">
    <property type="entry name" value="PreATP-grasp_dom_sf"/>
</dbReference>
<dbReference type="Gene3D" id="3.30.470.20">
    <property type="entry name" value="ATP-grasp fold, B domain"/>
    <property type="match status" value="1"/>
</dbReference>
<dbReference type="Pfam" id="PF00364">
    <property type="entry name" value="Biotin_lipoyl"/>
    <property type="match status" value="1"/>
</dbReference>
<dbReference type="Gene3D" id="3.30.700.30">
    <property type="match status" value="1"/>
</dbReference>
<dbReference type="InterPro" id="IPR011764">
    <property type="entry name" value="Biotin_carboxylation_dom"/>
</dbReference>
<evidence type="ECO:0000313" key="26">
    <source>
        <dbReference type="Proteomes" id="UP001152759"/>
    </source>
</evidence>
<dbReference type="SMART" id="SM00878">
    <property type="entry name" value="Biotin_carb_C"/>
    <property type="match status" value="1"/>
</dbReference>
<reference evidence="25" key="1">
    <citation type="submission" date="2021-12" db="EMBL/GenBank/DDBJ databases">
        <authorList>
            <person name="King R."/>
        </authorList>
    </citation>
    <scope>NUCLEOTIDE SEQUENCE</scope>
</reference>
<evidence type="ECO:0000256" key="7">
    <source>
        <dbReference type="ARBA" id="ARBA00022723"/>
    </source>
</evidence>
<keyword evidence="14" id="KW-0496">Mitochondrion</keyword>
<evidence type="ECO:0000256" key="14">
    <source>
        <dbReference type="ARBA" id="ARBA00023128"/>
    </source>
</evidence>
<organism evidence="25 26">
    <name type="scientific">Bemisia tabaci</name>
    <name type="common">Sweetpotato whitefly</name>
    <name type="synonym">Aleurodes tabaci</name>
    <dbReference type="NCBI Taxonomy" id="7038"/>
    <lineage>
        <taxon>Eukaryota</taxon>
        <taxon>Metazoa</taxon>
        <taxon>Ecdysozoa</taxon>
        <taxon>Arthropoda</taxon>
        <taxon>Hexapoda</taxon>
        <taxon>Insecta</taxon>
        <taxon>Pterygota</taxon>
        <taxon>Neoptera</taxon>
        <taxon>Paraneoptera</taxon>
        <taxon>Hemiptera</taxon>
        <taxon>Sternorrhyncha</taxon>
        <taxon>Aleyrodoidea</taxon>
        <taxon>Aleyrodidae</taxon>
        <taxon>Aleyrodinae</taxon>
        <taxon>Bemisia</taxon>
    </lineage>
</organism>
<gene>
    <name evidence="25" type="ORF">BEMITA_LOCUS330</name>
</gene>
<keyword evidence="8 21" id="KW-0547">Nucleotide-binding</keyword>
<dbReference type="Pfam" id="PF02786">
    <property type="entry name" value="CPSase_L_D2"/>
    <property type="match status" value="1"/>
</dbReference>
<dbReference type="InterPro" id="IPR013815">
    <property type="entry name" value="ATP_grasp_subdomain_1"/>
</dbReference>
<evidence type="ECO:0000259" key="22">
    <source>
        <dbReference type="PROSITE" id="PS50968"/>
    </source>
</evidence>
<dbReference type="FunFam" id="3.40.50.20:FF:000010">
    <property type="entry name" value="Propionyl-CoA carboxylase subunit alpha"/>
    <property type="match status" value="1"/>
</dbReference>
<proteinExistence type="predicted"/>
<dbReference type="InterPro" id="IPR000089">
    <property type="entry name" value="Biotin_lipoyl"/>
</dbReference>
<evidence type="ECO:0000256" key="13">
    <source>
        <dbReference type="ARBA" id="ARBA00023098"/>
    </source>
</evidence>
<feature type="domain" description="ATP-grasp" evidence="23">
    <location>
        <begin position="177"/>
        <end position="374"/>
    </location>
</feature>
<comment type="catalytic activity">
    <reaction evidence="19">
        <text>propanoyl-CoA + hydrogencarbonate + ATP = (S)-methylmalonyl-CoA + ADP + phosphate + H(+)</text>
        <dbReference type="Rhea" id="RHEA:23720"/>
        <dbReference type="ChEBI" id="CHEBI:15378"/>
        <dbReference type="ChEBI" id="CHEBI:17544"/>
        <dbReference type="ChEBI" id="CHEBI:30616"/>
        <dbReference type="ChEBI" id="CHEBI:43474"/>
        <dbReference type="ChEBI" id="CHEBI:57327"/>
        <dbReference type="ChEBI" id="CHEBI:57392"/>
        <dbReference type="ChEBI" id="CHEBI:456216"/>
        <dbReference type="EC" id="6.4.1.3"/>
    </reaction>
    <physiologicalReaction direction="left-to-right" evidence="19">
        <dbReference type="Rhea" id="RHEA:23721"/>
    </physiologicalReaction>
</comment>
<comment type="function">
    <text evidence="20">This is one of the 2 subunits of the biotin-dependent propionyl-CoA carboxylase (PCC), a mitochondrial enzyme involved in the catabolism of odd chain fatty acids, branched-chain amino acids isoleucine, threonine, methionine, and valine and other metabolites. Propionyl-CoA carboxylase catalyzes the carboxylation of propionyl-CoA/propanoyl-CoA to D-methylmalonyl-CoA/(S)-methylmalonyl-CoA. Within the holoenzyme, the alpha subunit catalyzes the ATP-dependent carboxylation of the biotin carried by the biotin carboxyl carrier (BCC) domain, while the beta subunit then transfers the carboxyl group from carboxylated biotin to propionyl-CoA. Propionyl-CoA carboxylase also significantly acts on butyryl-CoA/butanoyl-CoA, which is converted to ethylmalonyl-CoA/(2S)-ethylmalonyl-CoA. Other alternative minor substrates include (2E)-butenoyl-CoA/crotonoyl-CoA.</text>
</comment>
<keyword evidence="26" id="KW-1185">Reference proteome</keyword>
<keyword evidence="15" id="KW-0464">Manganese</keyword>
<evidence type="ECO:0000256" key="4">
    <source>
        <dbReference type="ARBA" id="ARBA00013050"/>
    </source>
</evidence>
<dbReference type="GO" id="GO:0005759">
    <property type="term" value="C:mitochondrial matrix"/>
    <property type="evidence" value="ECO:0007669"/>
    <property type="project" value="UniProtKB-SubCell"/>
</dbReference>
<keyword evidence="10" id="KW-0460">Magnesium</keyword>